<gene>
    <name evidence="8" type="ORF">BOTCAL_0994g00010</name>
</gene>
<keyword evidence="3" id="KW-1133">Transmembrane helix</keyword>
<dbReference type="PANTHER" id="PTHR33048:SF47">
    <property type="entry name" value="INTEGRAL MEMBRANE PROTEIN-RELATED"/>
    <property type="match status" value="1"/>
</dbReference>
<evidence type="ECO:0000259" key="7">
    <source>
        <dbReference type="Pfam" id="PF20684"/>
    </source>
</evidence>
<comment type="subcellular location">
    <subcellularLocation>
        <location evidence="1">Membrane</location>
        <topology evidence="1">Multi-pass membrane protein</topology>
    </subcellularLocation>
</comment>
<evidence type="ECO:0000256" key="2">
    <source>
        <dbReference type="ARBA" id="ARBA00022692"/>
    </source>
</evidence>
<evidence type="ECO:0000256" key="5">
    <source>
        <dbReference type="ARBA" id="ARBA00038359"/>
    </source>
</evidence>
<dbReference type="EMBL" id="PHWZ01000990">
    <property type="protein sequence ID" value="TEY28882.1"/>
    <property type="molecule type" value="Genomic_DNA"/>
</dbReference>
<accession>A0A4Y8CEB7</accession>
<dbReference type="STRING" id="38488.A0A4Y8CEB7"/>
<dbReference type="OrthoDB" id="5342292at2759"/>
<dbReference type="InterPro" id="IPR052337">
    <property type="entry name" value="SAT4-like"/>
</dbReference>
<evidence type="ECO:0000256" key="1">
    <source>
        <dbReference type="ARBA" id="ARBA00004141"/>
    </source>
</evidence>
<evidence type="ECO:0000313" key="9">
    <source>
        <dbReference type="Proteomes" id="UP000297299"/>
    </source>
</evidence>
<evidence type="ECO:0000256" key="4">
    <source>
        <dbReference type="ARBA" id="ARBA00023136"/>
    </source>
</evidence>
<keyword evidence="2" id="KW-0812">Transmembrane</keyword>
<dbReference type="Pfam" id="PF20684">
    <property type="entry name" value="Fung_rhodopsin"/>
    <property type="match status" value="1"/>
</dbReference>
<name>A0A4Y8CEB7_9HELO</name>
<sequence length="166" mass="18637">MKFGLTLTFMTGSIGLATSILRFDSFFKGSALSDGTWSSVDLMTWTLVEPDVYLIAACLPTYRPLFVDFLTKTNLLKKSAPTGSSSERKRPSQSLASRNMENNKKSSVGFKELRESNESIDAGDIANLETADHIRLVHLAKDDLECGSSRNGIRVRNDYYIREEWR</sequence>
<comment type="similarity">
    <text evidence="5">Belongs to the SAT4 family.</text>
</comment>
<feature type="region of interest" description="Disordered" evidence="6">
    <location>
        <begin position="78"/>
        <end position="108"/>
    </location>
</feature>
<dbReference type="AlphaFoldDB" id="A0A4Y8CEB7"/>
<reference evidence="8 9" key="1">
    <citation type="submission" date="2017-11" db="EMBL/GenBank/DDBJ databases">
        <title>Comparative genomics of Botrytis spp.</title>
        <authorList>
            <person name="Valero-Jimenez C.A."/>
            <person name="Tapia P."/>
            <person name="Veloso J."/>
            <person name="Silva-Moreno E."/>
            <person name="Staats M."/>
            <person name="Valdes J.H."/>
            <person name="Van Kan J.A.L."/>
        </authorList>
    </citation>
    <scope>NUCLEOTIDE SEQUENCE [LARGE SCALE GENOMIC DNA]</scope>
    <source>
        <strain evidence="8 9">MUCL2830</strain>
    </source>
</reference>
<protein>
    <recommendedName>
        <fullName evidence="7">Rhodopsin domain-containing protein</fullName>
    </recommendedName>
</protein>
<evidence type="ECO:0000256" key="3">
    <source>
        <dbReference type="ARBA" id="ARBA00022989"/>
    </source>
</evidence>
<comment type="caution">
    <text evidence="8">The sequence shown here is derived from an EMBL/GenBank/DDBJ whole genome shotgun (WGS) entry which is preliminary data.</text>
</comment>
<organism evidence="8 9">
    <name type="scientific">Botryotinia calthae</name>
    <dbReference type="NCBI Taxonomy" id="38488"/>
    <lineage>
        <taxon>Eukaryota</taxon>
        <taxon>Fungi</taxon>
        <taxon>Dikarya</taxon>
        <taxon>Ascomycota</taxon>
        <taxon>Pezizomycotina</taxon>
        <taxon>Leotiomycetes</taxon>
        <taxon>Helotiales</taxon>
        <taxon>Sclerotiniaceae</taxon>
        <taxon>Botryotinia</taxon>
    </lineage>
</organism>
<keyword evidence="9" id="KW-1185">Reference proteome</keyword>
<dbReference type="GO" id="GO:0016020">
    <property type="term" value="C:membrane"/>
    <property type="evidence" value="ECO:0007669"/>
    <property type="project" value="UniProtKB-SubCell"/>
</dbReference>
<keyword evidence="4" id="KW-0472">Membrane</keyword>
<dbReference type="InterPro" id="IPR049326">
    <property type="entry name" value="Rhodopsin_dom_fungi"/>
</dbReference>
<feature type="domain" description="Rhodopsin" evidence="7">
    <location>
        <begin position="2"/>
        <end position="66"/>
    </location>
</feature>
<evidence type="ECO:0000313" key="8">
    <source>
        <dbReference type="EMBL" id="TEY28882.1"/>
    </source>
</evidence>
<dbReference type="PANTHER" id="PTHR33048">
    <property type="entry name" value="PTH11-LIKE INTEGRAL MEMBRANE PROTEIN (AFU_ORTHOLOGUE AFUA_5G11245)"/>
    <property type="match status" value="1"/>
</dbReference>
<dbReference type="Proteomes" id="UP000297299">
    <property type="component" value="Unassembled WGS sequence"/>
</dbReference>
<evidence type="ECO:0000256" key="6">
    <source>
        <dbReference type="SAM" id="MobiDB-lite"/>
    </source>
</evidence>
<proteinExistence type="inferred from homology"/>